<protein>
    <recommendedName>
        <fullName evidence="2">Succinate dehydrogenase subunit 6, mitochondrial</fullName>
    </recommendedName>
</protein>
<organism evidence="1">
    <name type="scientific">Lotus japonicus</name>
    <name type="common">Lotus corniculatus var. japonicus</name>
    <dbReference type="NCBI Taxonomy" id="34305"/>
    <lineage>
        <taxon>Eukaryota</taxon>
        <taxon>Viridiplantae</taxon>
        <taxon>Streptophyta</taxon>
        <taxon>Embryophyta</taxon>
        <taxon>Tracheophyta</taxon>
        <taxon>Spermatophyta</taxon>
        <taxon>Magnoliopsida</taxon>
        <taxon>eudicotyledons</taxon>
        <taxon>Gunneridae</taxon>
        <taxon>Pentapetalae</taxon>
        <taxon>rosids</taxon>
        <taxon>fabids</taxon>
        <taxon>Fabales</taxon>
        <taxon>Fabaceae</taxon>
        <taxon>Papilionoideae</taxon>
        <taxon>50 kb inversion clade</taxon>
        <taxon>NPAAA clade</taxon>
        <taxon>Hologalegina</taxon>
        <taxon>robinioid clade</taxon>
        <taxon>Loteae</taxon>
        <taxon>Lotus</taxon>
    </lineage>
</organism>
<accession>I3T5S1</accession>
<sequence>MADTTQGSSSFWDGYKEFWSQRFAFLGNYSKFVKREKPVRSWSSSDVEEFIAYDPVHGPVLKTAREAVQYSVAGSALGAVVTAGVALKYSKSLHGAGLSLLAGGIFGWTFGHEVANHALQLYRVDTLAAEAKFLDWWKFKTEGSD</sequence>
<dbReference type="KEGG" id="lja:130738235"/>
<evidence type="ECO:0008006" key="2">
    <source>
        <dbReference type="Google" id="ProtNLM"/>
    </source>
</evidence>
<dbReference type="PANTHER" id="PTHR36708">
    <property type="entry name" value="SUCCINATE DEHYDROGENASE SUBUNIT 6, MITOCHONDRIAL"/>
    <property type="match status" value="1"/>
</dbReference>
<dbReference type="GO" id="GO:0045273">
    <property type="term" value="C:respiratory chain complex II (succinate dehydrogenase)"/>
    <property type="evidence" value="ECO:0007669"/>
    <property type="project" value="InterPro"/>
</dbReference>
<reference evidence="1" key="1">
    <citation type="submission" date="2012-05" db="EMBL/GenBank/DDBJ databases">
        <authorList>
            <person name="Krishnakumar V."/>
            <person name="Cheung F."/>
            <person name="Xiao Y."/>
            <person name="Chan A."/>
            <person name="Moskal W.A."/>
            <person name="Town C.D."/>
        </authorList>
    </citation>
    <scope>NUCLEOTIDE SEQUENCE</scope>
</reference>
<dbReference type="OrthoDB" id="2012862at2759"/>
<dbReference type="EMBL" id="BT148069">
    <property type="protein sequence ID" value="AFK47863.1"/>
    <property type="molecule type" value="mRNA"/>
</dbReference>
<dbReference type="AlphaFoldDB" id="I3T5S1"/>
<dbReference type="OMA" id="FMEWWEK"/>
<evidence type="ECO:0000313" key="1">
    <source>
        <dbReference type="EMBL" id="AFK47863.1"/>
    </source>
</evidence>
<dbReference type="PANTHER" id="PTHR36708:SF1">
    <property type="entry name" value="SUCCINATE DEHYDROGENASE SUBUNIT 6, MITOCHONDRIAL"/>
    <property type="match status" value="1"/>
</dbReference>
<name>I3T5S1_LOTJA</name>
<dbReference type="RefSeq" id="XP_057446157.1">
    <property type="nucleotide sequence ID" value="XM_057590174.1"/>
</dbReference>
<dbReference type="InterPro" id="IPR034574">
    <property type="entry name" value="SDH6"/>
</dbReference>
<dbReference type="EMBL" id="BT139239">
    <property type="protein sequence ID" value="AFK39034.1"/>
    <property type="molecule type" value="mRNA"/>
</dbReference>
<proteinExistence type="evidence at transcript level"/>
<dbReference type="GeneID" id="130738235"/>